<keyword evidence="8" id="KW-1185">Reference proteome</keyword>
<evidence type="ECO:0000313" key="8">
    <source>
        <dbReference type="Proteomes" id="UP000275408"/>
    </source>
</evidence>
<dbReference type="InterPro" id="IPR016024">
    <property type="entry name" value="ARM-type_fold"/>
</dbReference>
<dbReference type="Pfam" id="PF02985">
    <property type="entry name" value="HEAT"/>
    <property type="match status" value="1"/>
</dbReference>
<dbReference type="STRING" id="46731.A0A3M6TTV6"/>
<evidence type="ECO:0000256" key="4">
    <source>
        <dbReference type="ARBA" id="ARBA00022490"/>
    </source>
</evidence>
<dbReference type="InterPro" id="IPR000225">
    <property type="entry name" value="Armadillo"/>
</dbReference>
<proteinExistence type="predicted"/>
<dbReference type="GO" id="GO:0005634">
    <property type="term" value="C:nucleus"/>
    <property type="evidence" value="ECO:0007669"/>
    <property type="project" value="UniProtKB-SubCell"/>
</dbReference>
<dbReference type="SMART" id="SM00185">
    <property type="entry name" value="ARM"/>
    <property type="match status" value="10"/>
</dbReference>
<evidence type="ECO:0000256" key="1">
    <source>
        <dbReference type="ARBA" id="ARBA00004123"/>
    </source>
</evidence>
<keyword evidence="4" id="KW-0963">Cytoplasm</keyword>
<dbReference type="InterPro" id="IPR038739">
    <property type="entry name" value="ARMC8/Vid28"/>
</dbReference>
<evidence type="ECO:0000256" key="5">
    <source>
        <dbReference type="ARBA" id="ARBA00022737"/>
    </source>
</evidence>
<keyword evidence="5" id="KW-0677">Repeat</keyword>
<dbReference type="InterPro" id="IPR011989">
    <property type="entry name" value="ARM-like"/>
</dbReference>
<accession>A0A3M6TTV6</accession>
<dbReference type="OrthoDB" id="5559898at2759"/>
<name>A0A3M6TTV6_POCDA</name>
<dbReference type="Gene3D" id="1.25.10.10">
    <property type="entry name" value="Leucine-rich Repeat Variant"/>
    <property type="match status" value="2"/>
</dbReference>
<dbReference type="SUPFAM" id="SSF48371">
    <property type="entry name" value="ARM repeat"/>
    <property type="match status" value="1"/>
</dbReference>
<dbReference type="GO" id="GO:0034657">
    <property type="term" value="C:GID complex"/>
    <property type="evidence" value="ECO:0007669"/>
    <property type="project" value="TreeGrafter"/>
</dbReference>
<dbReference type="AlphaFoldDB" id="A0A3M6TTV6"/>
<protein>
    <recommendedName>
        <fullName evidence="3">Armadillo repeat-containing protein 8</fullName>
    </recommendedName>
</protein>
<dbReference type="FunFam" id="1.25.10.10:FF:000070">
    <property type="entry name" value="armadillo repeat-containing protein 8 isoform X1"/>
    <property type="match status" value="1"/>
</dbReference>
<gene>
    <name evidence="7" type="ORF">pdam_00009199</name>
</gene>
<evidence type="ECO:0000256" key="2">
    <source>
        <dbReference type="ARBA" id="ARBA00004496"/>
    </source>
</evidence>
<organism evidence="7 8">
    <name type="scientific">Pocillopora damicornis</name>
    <name type="common">Cauliflower coral</name>
    <name type="synonym">Millepora damicornis</name>
    <dbReference type="NCBI Taxonomy" id="46731"/>
    <lineage>
        <taxon>Eukaryota</taxon>
        <taxon>Metazoa</taxon>
        <taxon>Cnidaria</taxon>
        <taxon>Anthozoa</taxon>
        <taxon>Hexacorallia</taxon>
        <taxon>Scleractinia</taxon>
        <taxon>Astrocoeniina</taxon>
        <taxon>Pocilloporidae</taxon>
        <taxon>Pocillopora</taxon>
    </lineage>
</organism>
<dbReference type="PANTHER" id="PTHR15651:SF7">
    <property type="entry name" value="ARMADILLO REPEAT-CONTAINING PROTEIN 8"/>
    <property type="match status" value="1"/>
</dbReference>
<comment type="subcellular location">
    <subcellularLocation>
        <location evidence="2">Cytoplasm</location>
    </subcellularLocation>
    <subcellularLocation>
        <location evidence="1">Nucleus</location>
    </subcellularLocation>
</comment>
<evidence type="ECO:0000313" key="7">
    <source>
        <dbReference type="EMBL" id="RMX44786.1"/>
    </source>
</evidence>
<dbReference type="EMBL" id="RCHS01002956">
    <property type="protein sequence ID" value="RMX44786.1"/>
    <property type="molecule type" value="Genomic_DNA"/>
</dbReference>
<dbReference type="GO" id="GO:0005737">
    <property type="term" value="C:cytoplasm"/>
    <property type="evidence" value="ECO:0007669"/>
    <property type="project" value="UniProtKB-SubCell"/>
</dbReference>
<dbReference type="GO" id="GO:0043161">
    <property type="term" value="P:proteasome-mediated ubiquitin-dependent protein catabolic process"/>
    <property type="evidence" value="ECO:0007669"/>
    <property type="project" value="TreeGrafter"/>
</dbReference>
<evidence type="ECO:0000256" key="3">
    <source>
        <dbReference type="ARBA" id="ARBA00013746"/>
    </source>
</evidence>
<comment type="caution">
    <text evidence="7">The sequence shown here is derived from an EMBL/GenBank/DDBJ whole genome shotgun (WGS) entry which is preliminary data.</text>
</comment>
<dbReference type="PANTHER" id="PTHR15651">
    <property type="entry name" value="ARMADILLO REPEAT-CONTAINING PROTEIN 8"/>
    <property type="match status" value="1"/>
</dbReference>
<keyword evidence="6" id="KW-0539">Nucleus</keyword>
<dbReference type="Proteomes" id="UP000275408">
    <property type="component" value="Unassembled WGS sequence"/>
</dbReference>
<reference evidence="7 8" key="1">
    <citation type="journal article" date="2018" name="Sci. Rep.">
        <title>Comparative analysis of the Pocillopora damicornis genome highlights role of immune system in coral evolution.</title>
        <authorList>
            <person name="Cunning R."/>
            <person name="Bay R.A."/>
            <person name="Gillette P."/>
            <person name="Baker A.C."/>
            <person name="Traylor-Knowles N."/>
        </authorList>
    </citation>
    <scope>NUCLEOTIDE SEQUENCE [LARGE SCALE GENOMIC DNA]</scope>
    <source>
        <strain evidence="7">RSMAS</strain>
        <tissue evidence="7">Whole animal</tissue>
    </source>
</reference>
<evidence type="ECO:0000256" key="6">
    <source>
        <dbReference type="ARBA" id="ARBA00023242"/>
    </source>
</evidence>
<dbReference type="InterPro" id="IPR000357">
    <property type="entry name" value="HEAT"/>
</dbReference>
<sequence length="684" mass="75427">MKMPVFTEPDTDEVFVNNLSSSDYDDRLQAVTNIKNAVIGNKAKKSSFIRLDIIPKILQLLMQDDTGIDFVVESVVLLGSLARGSAENVQALIDAKSLDVFLKGICHSDSRVVEASVRSLRTVYESSCVPVIEDQSIVPQLVDLLSSSLSNAEGAAAILSKCCQGPAHQALLCNMGAVTALLPLLVCDIPKIQQPALQCYASMSFQNGAVSIAMKSATHQGEQLVQIFTKLLSRDRPDEIQLGAAKCLTNMHRAGAVPAAEHHALLIKVLATVVRMCKLDKNLTVRAEAAETLAFLIEEDTELQRTAAISDHLIKTLTGFLVKSDLDDSSYALMRESAFKALASVGANDEDIRKKIIDIECTMDHVVSGLEDPNTNVKLAAVKCLHSLSRSVQQLRTSFQDTAVWKPIMKLLQDANDNMMTVASSALCNLLLEFSPSKEPILEAGAVNLLSNLTRRSETALRLNGVWALMNMAYQADEGTKNKILEVLGPEQLFSLLDDPDTQVTMKTLGLMRNLLSGREDIDRIMLLHGARIMDSVKPILDSETRTEDVKEQALCVIANIANGSSAKEFVMRDEILLKRLMHYMMNDSVKLQMAATYCVSNLVWSTEEGAVDRQQKLRDLGVQKLLQSLLTTSDVNLFERYGRDFLSEGLKLHFNSSRDAMTPTEFLYKVQLFNKMVIVSTFH</sequence>